<feature type="transmembrane region" description="Helical" evidence="11">
    <location>
        <begin position="65"/>
        <end position="86"/>
    </location>
</feature>
<feature type="transmembrane region" description="Helical" evidence="11">
    <location>
        <begin position="137"/>
        <end position="157"/>
    </location>
</feature>
<dbReference type="Pfam" id="PF07264">
    <property type="entry name" value="EI24"/>
    <property type="match status" value="1"/>
</dbReference>
<keyword evidence="7 11" id="KW-1133">Transmembrane helix</keyword>
<dbReference type="NCBIfam" id="NF003433">
    <property type="entry name" value="PRK04949.1"/>
    <property type="match status" value="1"/>
</dbReference>
<keyword evidence="5 11" id="KW-0028">Amino-acid biosynthesis</keyword>
<dbReference type="InterPro" id="IPR050480">
    <property type="entry name" value="CysZ-like"/>
</dbReference>
<dbReference type="PANTHER" id="PTHR37468:SF1">
    <property type="entry name" value="SULFATE TRANSPORTER CYSZ"/>
    <property type="match status" value="1"/>
</dbReference>
<evidence type="ECO:0000256" key="6">
    <source>
        <dbReference type="ARBA" id="ARBA00022692"/>
    </source>
</evidence>
<keyword evidence="10 11" id="KW-0198">Cysteine biosynthesis</keyword>
<evidence type="ECO:0000256" key="3">
    <source>
        <dbReference type="ARBA" id="ARBA00022475"/>
    </source>
</evidence>
<keyword evidence="2 11" id="KW-0813">Transport</keyword>
<evidence type="ECO:0000256" key="4">
    <source>
        <dbReference type="ARBA" id="ARBA00022519"/>
    </source>
</evidence>
<dbReference type="GO" id="GO:0019344">
    <property type="term" value="P:cysteine biosynthetic process"/>
    <property type="evidence" value="ECO:0007669"/>
    <property type="project" value="UniProtKB-UniRule"/>
</dbReference>
<keyword evidence="9 11" id="KW-0472">Membrane</keyword>
<dbReference type="OrthoDB" id="5292355at2"/>
<evidence type="ECO:0000256" key="8">
    <source>
        <dbReference type="ARBA" id="ARBA00023032"/>
    </source>
</evidence>
<dbReference type="EMBL" id="JACRUP010000001">
    <property type="protein sequence ID" value="MBC5849786.1"/>
    <property type="molecule type" value="Genomic_DNA"/>
</dbReference>
<dbReference type="GO" id="GO:0009675">
    <property type="term" value="F:high-affinity sulfate:proton symporter activity"/>
    <property type="evidence" value="ECO:0007669"/>
    <property type="project" value="TreeGrafter"/>
</dbReference>
<feature type="transmembrane region" description="Helical" evidence="11">
    <location>
        <begin position="25"/>
        <end position="45"/>
    </location>
</feature>
<name>A0A9X0UHD8_VIBME</name>
<keyword evidence="13" id="KW-1185">Reference proteome</keyword>
<sequence>MPTRSGLDYFFDGVHLAFSPGIRRFTLLPLMINVLLIGTALYYLFTHLNDWITQWLDALPSFLSWLYYLLWPLLTITILGTFSYFFSTLANFIASPFHGLLAEKVEQKITGKIESDLSLFSVLKDTPRILLREGQKLFYVIPRALGLFLLLLIPGLGQTLGPIVWFLFTAWILAIQYCDYSFDNHKVDFKVMRNQLKQKPGKTYGFGMIVALLTTIPVVNLFIMPIAVCGATAMWVGEFKYSHTNHSASASKTMSAK</sequence>
<evidence type="ECO:0000256" key="2">
    <source>
        <dbReference type="ARBA" id="ARBA00022448"/>
    </source>
</evidence>
<keyword evidence="8 11" id="KW-0764">Sulfate transport</keyword>
<comment type="similarity">
    <text evidence="11">Belongs to the CysZ family.</text>
</comment>
<dbReference type="RefSeq" id="WP_004395707.1">
    <property type="nucleotide sequence ID" value="NZ_CP046822.1"/>
</dbReference>
<evidence type="ECO:0000256" key="11">
    <source>
        <dbReference type="HAMAP-Rule" id="MF_00468"/>
    </source>
</evidence>
<comment type="function">
    <text evidence="11">High affinity, high specificity proton-dependent sulfate transporter, which mediates sulfate uptake. Provides the sulfur source for the cysteine synthesis pathway.</text>
</comment>
<accession>A0A9X0UHD8</accession>
<evidence type="ECO:0000313" key="12">
    <source>
        <dbReference type="EMBL" id="MBC5849786.1"/>
    </source>
</evidence>
<evidence type="ECO:0000256" key="7">
    <source>
        <dbReference type="ARBA" id="ARBA00022989"/>
    </source>
</evidence>
<organism evidence="12 13">
    <name type="scientific">Vibrio metschnikovii</name>
    <dbReference type="NCBI Taxonomy" id="28172"/>
    <lineage>
        <taxon>Bacteria</taxon>
        <taxon>Pseudomonadati</taxon>
        <taxon>Pseudomonadota</taxon>
        <taxon>Gammaproteobacteria</taxon>
        <taxon>Vibrionales</taxon>
        <taxon>Vibrionaceae</taxon>
        <taxon>Vibrio</taxon>
    </lineage>
</organism>
<proteinExistence type="inferred from homology"/>
<keyword evidence="3 11" id="KW-1003">Cell membrane</keyword>
<evidence type="ECO:0000256" key="9">
    <source>
        <dbReference type="ARBA" id="ARBA00023136"/>
    </source>
</evidence>
<evidence type="ECO:0000256" key="1">
    <source>
        <dbReference type="ARBA" id="ARBA00004141"/>
    </source>
</evidence>
<comment type="caution">
    <text evidence="12">The sequence shown here is derived from an EMBL/GenBank/DDBJ whole genome shotgun (WGS) entry which is preliminary data.</text>
</comment>
<feature type="transmembrane region" description="Helical" evidence="11">
    <location>
        <begin position="163"/>
        <end position="182"/>
    </location>
</feature>
<feature type="transmembrane region" description="Helical" evidence="11">
    <location>
        <begin position="203"/>
        <end position="236"/>
    </location>
</feature>
<evidence type="ECO:0000256" key="5">
    <source>
        <dbReference type="ARBA" id="ARBA00022605"/>
    </source>
</evidence>
<gene>
    <name evidence="11 12" type="primary">cysZ</name>
    <name evidence="12" type="ORF">H8Q88_02285</name>
</gene>
<evidence type="ECO:0000313" key="13">
    <source>
        <dbReference type="Proteomes" id="UP000615796"/>
    </source>
</evidence>
<protein>
    <recommendedName>
        <fullName evidence="11">Sulfate transporter CysZ</fullName>
    </recommendedName>
</protein>
<keyword evidence="6 11" id="KW-0812">Transmembrane</keyword>
<dbReference type="HAMAP" id="MF_00468">
    <property type="entry name" value="CysZ"/>
    <property type="match status" value="1"/>
</dbReference>
<reference evidence="12" key="1">
    <citation type="submission" date="2020-08" db="EMBL/GenBank/DDBJ databases">
        <title>Genome Sequencing and Pan-Genome Analysis of Migratory bird Vibrio Strains, Inner Mongolia.</title>
        <authorList>
            <person name="Zheng L."/>
        </authorList>
    </citation>
    <scope>NUCLEOTIDE SEQUENCE</scope>
    <source>
        <strain evidence="12">M13F</strain>
    </source>
</reference>
<dbReference type="GeneID" id="79887304"/>
<dbReference type="Proteomes" id="UP000615796">
    <property type="component" value="Unassembled WGS sequence"/>
</dbReference>
<comment type="subcellular location">
    <subcellularLocation>
        <location evidence="11">Cell inner membrane</location>
        <topology evidence="11">Multi-pass membrane protein</topology>
    </subcellularLocation>
    <subcellularLocation>
        <location evidence="1">Membrane</location>
        <topology evidence="1">Multi-pass membrane protein</topology>
    </subcellularLocation>
</comment>
<dbReference type="InterPro" id="IPR022985">
    <property type="entry name" value="Sulfate_CysZ"/>
</dbReference>
<dbReference type="AlphaFoldDB" id="A0A9X0UHD8"/>
<dbReference type="GO" id="GO:0005886">
    <property type="term" value="C:plasma membrane"/>
    <property type="evidence" value="ECO:0007669"/>
    <property type="project" value="UniProtKB-SubCell"/>
</dbReference>
<dbReference type="GO" id="GO:0000103">
    <property type="term" value="P:sulfate assimilation"/>
    <property type="evidence" value="ECO:0007669"/>
    <property type="project" value="InterPro"/>
</dbReference>
<evidence type="ECO:0000256" key="10">
    <source>
        <dbReference type="ARBA" id="ARBA00023192"/>
    </source>
</evidence>
<dbReference type="PANTHER" id="PTHR37468">
    <property type="entry name" value="SULFATE TRANSPORTER CYSZ"/>
    <property type="match status" value="1"/>
</dbReference>
<keyword evidence="4 11" id="KW-0997">Cell inner membrane</keyword>
<dbReference type="InterPro" id="IPR059112">
    <property type="entry name" value="CysZ/EI24"/>
</dbReference>